<keyword evidence="3" id="KW-0274">FAD</keyword>
<dbReference type="Gene3D" id="3.30.465.10">
    <property type="match status" value="1"/>
</dbReference>
<evidence type="ECO:0000256" key="3">
    <source>
        <dbReference type="ARBA" id="ARBA00022827"/>
    </source>
</evidence>
<dbReference type="InterPro" id="IPR016166">
    <property type="entry name" value="FAD-bd_PCMH"/>
</dbReference>
<reference evidence="6" key="1">
    <citation type="journal article" date="2020" name="Stud. Mycol.">
        <title>101 Dothideomycetes genomes: a test case for predicting lifestyles and emergence of pathogens.</title>
        <authorList>
            <person name="Haridas S."/>
            <person name="Albert R."/>
            <person name="Binder M."/>
            <person name="Bloem J."/>
            <person name="Labutti K."/>
            <person name="Salamov A."/>
            <person name="Andreopoulos B."/>
            <person name="Baker S."/>
            <person name="Barry K."/>
            <person name="Bills G."/>
            <person name="Bluhm B."/>
            <person name="Cannon C."/>
            <person name="Castanera R."/>
            <person name="Culley D."/>
            <person name="Daum C."/>
            <person name="Ezra D."/>
            <person name="Gonzalez J."/>
            <person name="Henrissat B."/>
            <person name="Kuo A."/>
            <person name="Liang C."/>
            <person name="Lipzen A."/>
            <person name="Lutzoni F."/>
            <person name="Magnuson J."/>
            <person name="Mondo S."/>
            <person name="Nolan M."/>
            <person name="Ohm R."/>
            <person name="Pangilinan J."/>
            <person name="Park H.-J."/>
            <person name="Ramirez L."/>
            <person name="Alfaro M."/>
            <person name="Sun H."/>
            <person name="Tritt A."/>
            <person name="Yoshinaga Y."/>
            <person name="Zwiers L.-H."/>
            <person name="Turgeon B."/>
            <person name="Goodwin S."/>
            <person name="Spatafora J."/>
            <person name="Crous P."/>
            <person name="Grigoriev I."/>
        </authorList>
    </citation>
    <scope>NUCLEOTIDE SEQUENCE</scope>
    <source>
        <strain evidence="6">CBS 115976</strain>
    </source>
</reference>
<evidence type="ECO:0000256" key="1">
    <source>
        <dbReference type="ARBA" id="ARBA00005466"/>
    </source>
</evidence>
<evidence type="ECO:0000313" key="7">
    <source>
        <dbReference type="Proteomes" id="UP000799302"/>
    </source>
</evidence>
<accession>A0A6A6UAK4</accession>
<dbReference type="EMBL" id="MU004236">
    <property type="protein sequence ID" value="KAF2668477.1"/>
    <property type="molecule type" value="Genomic_DNA"/>
</dbReference>
<evidence type="ECO:0000256" key="2">
    <source>
        <dbReference type="ARBA" id="ARBA00022630"/>
    </source>
</evidence>
<dbReference type="GO" id="GO:0016491">
    <property type="term" value="F:oxidoreductase activity"/>
    <property type="evidence" value="ECO:0007669"/>
    <property type="project" value="UniProtKB-KW"/>
</dbReference>
<dbReference type="InterPro" id="IPR016169">
    <property type="entry name" value="FAD-bd_PCMH_sub2"/>
</dbReference>
<dbReference type="InterPro" id="IPR036318">
    <property type="entry name" value="FAD-bd_PCMH-like_sf"/>
</dbReference>
<dbReference type="Proteomes" id="UP000799302">
    <property type="component" value="Unassembled WGS sequence"/>
</dbReference>
<comment type="similarity">
    <text evidence="1">Belongs to the oxygen-dependent FAD-linked oxidoreductase family.</text>
</comment>
<evidence type="ECO:0000256" key="4">
    <source>
        <dbReference type="ARBA" id="ARBA00023002"/>
    </source>
</evidence>
<gene>
    <name evidence="6" type="ORF">BT63DRAFT_414482</name>
</gene>
<dbReference type="OrthoDB" id="2151789at2759"/>
<keyword evidence="4" id="KW-0560">Oxidoreductase</keyword>
<keyword evidence="2" id="KW-0285">Flavoprotein</keyword>
<organism evidence="6 7">
    <name type="scientific">Microthyrium microscopicum</name>
    <dbReference type="NCBI Taxonomy" id="703497"/>
    <lineage>
        <taxon>Eukaryota</taxon>
        <taxon>Fungi</taxon>
        <taxon>Dikarya</taxon>
        <taxon>Ascomycota</taxon>
        <taxon>Pezizomycotina</taxon>
        <taxon>Dothideomycetes</taxon>
        <taxon>Dothideomycetes incertae sedis</taxon>
        <taxon>Microthyriales</taxon>
        <taxon>Microthyriaceae</taxon>
        <taxon>Microthyrium</taxon>
    </lineage>
</organism>
<dbReference type="AlphaFoldDB" id="A0A6A6UAK4"/>
<evidence type="ECO:0000313" key="6">
    <source>
        <dbReference type="EMBL" id="KAF2668477.1"/>
    </source>
</evidence>
<name>A0A6A6UAK4_9PEZI</name>
<dbReference type="InterPro" id="IPR050416">
    <property type="entry name" value="FAD-linked_Oxidoreductase"/>
</dbReference>
<feature type="domain" description="FAD-binding PCMH-type" evidence="5">
    <location>
        <begin position="43"/>
        <end position="215"/>
    </location>
</feature>
<dbReference type="GO" id="GO:0071949">
    <property type="term" value="F:FAD binding"/>
    <property type="evidence" value="ECO:0007669"/>
    <property type="project" value="InterPro"/>
</dbReference>
<protein>
    <submittedName>
        <fullName evidence="6">FAD-binding domain-containing protein</fullName>
    </submittedName>
</protein>
<dbReference type="PANTHER" id="PTHR42973:SF13">
    <property type="entry name" value="FAD-BINDING PCMH-TYPE DOMAIN-CONTAINING PROTEIN"/>
    <property type="match status" value="1"/>
</dbReference>
<dbReference type="PROSITE" id="PS51387">
    <property type="entry name" value="FAD_PCMH"/>
    <property type="match status" value="1"/>
</dbReference>
<keyword evidence="7" id="KW-1185">Reference proteome</keyword>
<proteinExistence type="inferred from homology"/>
<sequence length="488" mass="52239">MEVSGTAADACKAIDTALPTHVKYSGDSEFKTEQANYWSYVNKDEIPACIVFPNTTQDVSTALGALRPYTAVKWTVKSGGHDPNPGQSSVPGGVVIAMARMKGITYDQSTGLAKLLPGGPWQDAIAGIQQYNVSIVGGRLGVVGIGGYITGGGISFLSAQYGLAADTVVEFETVFPNGTIGTVNMAKNPTLMRAMRGSTNNFGIVTQFTMKAFPVVQVWGGQRIYSSGSIPALLEAFHDFTESPVDPRAAIILTLERVAGINVVLMFYFWHGPTPPVGVFKKFENITHLSDSCSTRSYADLLQGNGRGANEIPGVRTSFRSMTLPNLPGDSAAEFQKGIVQIWNNASEAANLGLSVPSIAFQSFPSYIGKASEAAGGNAMGLKSTDGPRFIIELTYLTWAKSADAGVRTAGANITTQAAALRTTLESKYSSKANVKVKLENYTPYFINDAQDNQPVTQSYAEYNAFSQLQKEMDSDGFFSKRIGGFKY</sequence>
<dbReference type="Pfam" id="PF01565">
    <property type="entry name" value="FAD_binding_4"/>
    <property type="match status" value="1"/>
</dbReference>
<evidence type="ECO:0000259" key="5">
    <source>
        <dbReference type="PROSITE" id="PS51387"/>
    </source>
</evidence>
<dbReference type="PANTHER" id="PTHR42973">
    <property type="entry name" value="BINDING OXIDOREDUCTASE, PUTATIVE (AFU_ORTHOLOGUE AFUA_1G17690)-RELATED"/>
    <property type="match status" value="1"/>
</dbReference>
<dbReference type="SUPFAM" id="SSF56176">
    <property type="entry name" value="FAD-binding/transporter-associated domain-like"/>
    <property type="match status" value="1"/>
</dbReference>
<dbReference type="InterPro" id="IPR006094">
    <property type="entry name" value="Oxid_FAD_bind_N"/>
</dbReference>